<dbReference type="InterPro" id="IPR036388">
    <property type="entry name" value="WH-like_DNA-bd_sf"/>
</dbReference>
<dbReference type="Gene3D" id="1.10.10.10">
    <property type="entry name" value="Winged helix-like DNA-binding domain superfamily/Winged helix DNA-binding domain"/>
    <property type="match status" value="1"/>
</dbReference>
<name>A0ABU5P238_9GAMM</name>
<organism evidence="6 7">
    <name type="scientific">Marinobacter qingdaonensis</name>
    <dbReference type="NCBI Taxonomy" id="3108486"/>
    <lineage>
        <taxon>Bacteria</taxon>
        <taxon>Pseudomonadati</taxon>
        <taxon>Pseudomonadota</taxon>
        <taxon>Gammaproteobacteria</taxon>
        <taxon>Pseudomonadales</taxon>
        <taxon>Marinobacteraceae</taxon>
        <taxon>Marinobacter</taxon>
    </lineage>
</organism>
<dbReference type="InterPro" id="IPR000847">
    <property type="entry name" value="LysR_HTH_N"/>
</dbReference>
<dbReference type="RefSeq" id="WP_322856563.1">
    <property type="nucleotide sequence ID" value="NZ_JAYDCJ010000003.1"/>
</dbReference>
<dbReference type="Gene3D" id="3.40.190.10">
    <property type="entry name" value="Periplasmic binding protein-like II"/>
    <property type="match status" value="2"/>
</dbReference>
<evidence type="ECO:0000256" key="3">
    <source>
        <dbReference type="ARBA" id="ARBA00023125"/>
    </source>
</evidence>
<dbReference type="EMBL" id="JAYDCJ010000003">
    <property type="protein sequence ID" value="MEA1082130.1"/>
    <property type="molecule type" value="Genomic_DNA"/>
</dbReference>
<gene>
    <name evidence="6" type="ORF">U5822_15755</name>
</gene>
<evidence type="ECO:0000256" key="2">
    <source>
        <dbReference type="ARBA" id="ARBA00023015"/>
    </source>
</evidence>
<comment type="similarity">
    <text evidence="1">Belongs to the LysR transcriptional regulatory family.</text>
</comment>
<dbReference type="InterPro" id="IPR050389">
    <property type="entry name" value="LysR-type_TF"/>
</dbReference>
<sequence length="308" mass="34232">MLDKLDIKQMRLLLLVAQTQNLSRAADALDVSQQAVSIQLKALRAIFHDQLFVRHGHKMVPTPKCERLWAKIKSVLESLEPETQPEQFDPAAVEQTVTVSAADYSQAALLVELFTRVRRLAPGLKLIVKDLEIDSLEESMREGKLDLVVSIPDFLPEQLPYTTLFSERYVCVAASGADIRISAFTDLNHFDHLIVSPARANLRGSSAQWFKALGVDRNIVSSVPSFNLVADYLKGTNTLAFVPSRLLPHPELQVVDVDQTPPGFDVVVAWHPRTRHSPLHRWLIGQLVDIVQQKTAAPGWTLGAATGQ</sequence>
<evidence type="ECO:0000313" key="7">
    <source>
        <dbReference type="Proteomes" id="UP001305746"/>
    </source>
</evidence>
<comment type="caution">
    <text evidence="6">The sequence shown here is derived from an EMBL/GenBank/DDBJ whole genome shotgun (WGS) entry which is preliminary data.</text>
</comment>
<dbReference type="PROSITE" id="PS50931">
    <property type="entry name" value="HTH_LYSR"/>
    <property type="match status" value="1"/>
</dbReference>
<dbReference type="SUPFAM" id="SSF53850">
    <property type="entry name" value="Periplasmic binding protein-like II"/>
    <property type="match status" value="1"/>
</dbReference>
<dbReference type="InterPro" id="IPR036390">
    <property type="entry name" value="WH_DNA-bd_sf"/>
</dbReference>
<protein>
    <submittedName>
        <fullName evidence="6">LysR family transcriptional regulator</fullName>
    </submittedName>
</protein>
<keyword evidence="3" id="KW-0238">DNA-binding</keyword>
<dbReference type="Pfam" id="PF00126">
    <property type="entry name" value="HTH_1"/>
    <property type="match status" value="1"/>
</dbReference>
<evidence type="ECO:0000256" key="1">
    <source>
        <dbReference type="ARBA" id="ARBA00009437"/>
    </source>
</evidence>
<dbReference type="Pfam" id="PF03466">
    <property type="entry name" value="LysR_substrate"/>
    <property type="match status" value="1"/>
</dbReference>
<evidence type="ECO:0000256" key="4">
    <source>
        <dbReference type="ARBA" id="ARBA00023163"/>
    </source>
</evidence>
<dbReference type="InterPro" id="IPR005119">
    <property type="entry name" value="LysR_subst-bd"/>
</dbReference>
<keyword evidence="7" id="KW-1185">Reference proteome</keyword>
<dbReference type="Proteomes" id="UP001305746">
    <property type="component" value="Unassembled WGS sequence"/>
</dbReference>
<dbReference type="PANTHER" id="PTHR30118:SF15">
    <property type="entry name" value="TRANSCRIPTIONAL REGULATORY PROTEIN"/>
    <property type="match status" value="1"/>
</dbReference>
<evidence type="ECO:0000259" key="5">
    <source>
        <dbReference type="PROSITE" id="PS50931"/>
    </source>
</evidence>
<reference evidence="6 7" key="1">
    <citation type="submission" date="2023-12" db="EMBL/GenBank/DDBJ databases">
        <title>Marinobacter qingdaonensis sp. nov., isolated from the intertidal sediment of Qingdao, PR China.</title>
        <authorList>
            <person name="Li Y."/>
        </authorList>
    </citation>
    <scope>NUCLEOTIDE SEQUENCE [LARGE SCALE GENOMIC DNA]</scope>
    <source>
        <strain evidence="6 7">ASW11-75</strain>
    </source>
</reference>
<dbReference type="PRINTS" id="PR00039">
    <property type="entry name" value="HTHLYSR"/>
</dbReference>
<accession>A0ABU5P238</accession>
<evidence type="ECO:0000313" key="6">
    <source>
        <dbReference type="EMBL" id="MEA1082130.1"/>
    </source>
</evidence>
<keyword evidence="2" id="KW-0805">Transcription regulation</keyword>
<proteinExistence type="inferred from homology"/>
<keyword evidence="4" id="KW-0804">Transcription</keyword>
<feature type="domain" description="HTH lysR-type" evidence="5">
    <location>
        <begin position="5"/>
        <end position="62"/>
    </location>
</feature>
<dbReference type="SUPFAM" id="SSF46785">
    <property type="entry name" value="Winged helix' DNA-binding domain"/>
    <property type="match status" value="1"/>
</dbReference>
<dbReference type="PANTHER" id="PTHR30118">
    <property type="entry name" value="HTH-TYPE TRANSCRIPTIONAL REGULATOR LEUO-RELATED"/>
    <property type="match status" value="1"/>
</dbReference>